<dbReference type="OrthoDB" id="9797498at2"/>
<dbReference type="AlphaFoldDB" id="A0A0W1AZF1"/>
<dbReference type="InterPro" id="IPR006680">
    <property type="entry name" value="Amidohydro-rel"/>
</dbReference>
<reference evidence="2 3" key="1">
    <citation type="journal article" date="2015" name="Int. Biodeterior. Biodegradation">
        <title>Physiological and genetic screening methods for the isolation of methyl tert-butyl ether-degrading bacteria for bioremediation purposes.</title>
        <authorList>
            <person name="Guisado I.M."/>
            <person name="Purswani J."/>
            <person name="Gonzalez Lopez J."/>
            <person name="Pozo C."/>
        </authorList>
    </citation>
    <scope>NUCLEOTIDE SEQUENCE [LARGE SCALE GENOMIC DNA]</scope>
    <source>
        <strain evidence="2 3">SH7</strain>
    </source>
</reference>
<organism evidence="2 3">
    <name type="scientific">Paenibacillus etheri</name>
    <dbReference type="NCBI Taxonomy" id="1306852"/>
    <lineage>
        <taxon>Bacteria</taxon>
        <taxon>Bacillati</taxon>
        <taxon>Bacillota</taxon>
        <taxon>Bacilli</taxon>
        <taxon>Bacillales</taxon>
        <taxon>Paenibacillaceae</taxon>
        <taxon>Paenibacillus</taxon>
    </lineage>
</organism>
<dbReference type="InterPro" id="IPR051781">
    <property type="entry name" value="Metallo-dep_Hydrolase"/>
</dbReference>
<dbReference type="InterPro" id="IPR032466">
    <property type="entry name" value="Metal_Hydrolase"/>
</dbReference>
<dbReference type="EMBL" id="LCZJ02000019">
    <property type="protein sequence ID" value="KTD86696.1"/>
    <property type="molecule type" value="Genomic_DNA"/>
</dbReference>
<keyword evidence="3" id="KW-1185">Reference proteome</keyword>
<dbReference type="Gene3D" id="2.30.40.10">
    <property type="entry name" value="Urease, subunit C, domain 1"/>
    <property type="match status" value="1"/>
</dbReference>
<dbReference type="SUPFAM" id="SSF51556">
    <property type="entry name" value="Metallo-dependent hydrolases"/>
    <property type="match status" value="1"/>
</dbReference>
<dbReference type="Pfam" id="PF01979">
    <property type="entry name" value="Amidohydro_1"/>
    <property type="match status" value="1"/>
</dbReference>
<dbReference type="Gene3D" id="3.20.20.140">
    <property type="entry name" value="Metal-dependent hydrolases"/>
    <property type="match status" value="1"/>
</dbReference>
<dbReference type="SUPFAM" id="SSF51338">
    <property type="entry name" value="Composite domain of metallo-dependent hydrolases"/>
    <property type="match status" value="1"/>
</dbReference>
<dbReference type="GO" id="GO:0016810">
    <property type="term" value="F:hydrolase activity, acting on carbon-nitrogen (but not peptide) bonds"/>
    <property type="evidence" value="ECO:0007669"/>
    <property type="project" value="InterPro"/>
</dbReference>
<evidence type="ECO:0000313" key="2">
    <source>
        <dbReference type="EMBL" id="KTD86696.1"/>
    </source>
</evidence>
<feature type="domain" description="Amidohydrolase-related" evidence="1">
    <location>
        <begin position="59"/>
        <end position="379"/>
    </location>
</feature>
<evidence type="ECO:0000313" key="3">
    <source>
        <dbReference type="Proteomes" id="UP000054709"/>
    </source>
</evidence>
<protein>
    <recommendedName>
        <fullName evidence="1">Amidohydrolase-related domain-containing protein</fullName>
    </recommendedName>
</protein>
<dbReference type="PANTHER" id="PTHR43135">
    <property type="entry name" value="ALPHA-D-RIBOSE 1-METHYLPHOSPHONATE 5-TRIPHOSPHATE DIPHOSPHATASE"/>
    <property type="match status" value="1"/>
</dbReference>
<proteinExistence type="predicted"/>
<dbReference type="InterPro" id="IPR011059">
    <property type="entry name" value="Metal-dep_hydrolase_composite"/>
</dbReference>
<sequence length="386" mass="42305">MVCEKILLTNGTLIDGTGRPPVHHVTIEIADGRIGFISQELDNYPVNENVKLIDLKGLVILPGFIHTHAHTGFKYLQNDPLHGYHKEYLAACLKEGITTIRDEGLTTNATIDEVISHTNALDGCTSPRILTSGKVFTAPGGYGGQEPIGVGSADEARSRVREVLDKGIHFIKTALEDGYDPSTFGLPKLNQEILEVICQEAHARGTYVSAHVTNAKNLQILVNSGIHDAAHMIYDRLDDGLIQQMVQKGVRIVPTLTVLKMFQDKFGAPLLEQGLDNVRRFVQAGGEIGLGDDFIEEEKPWYTLGMPWEEIRLLGQAGLTPMQIIVSATSVGAKICNLTHEIGTIETGKKADLFVVDGDPLANIENLRKVKFVMKEGKVLFNSHEN</sequence>
<accession>A0A0W1AZF1</accession>
<name>A0A0W1AZF1_9BACL</name>
<dbReference type="RefSeq" id="WP_060623584.1">
    <property type="nucleotide sequence ID" value="NZ_LCZJ02000019.1"/>
</dbReference>
<dbReference type="PANTHER" id="PTHR43135:SF3">
    <property type="entry name" value="ALPHA-D-RIBOSE 1-METHYLPHOSPHONATE 5-TRIPHOSPHATE DIPHOSPHATASE"/>
    <property type="match status" value="1"/>
</dbReference>
<comment type="caution">
    <text evidence="2">The sequence shown here is derived from an EMBL/GenBank/DDBJ whole genome shotgun (WGS) entry which is preliminary data.</text>
</comment>
<evidence type="ECO:0000259" key="1">
    <source>
        <dbReference type="Pfam" id="PF01979"/>
    </source>
</evidence>
<dbReference type="Proteomes" id="UP000054709">
    <property type="component" value="Unassembled WGS sequence"/>
</dbReference>
<gene>
    <name evidence="2" type="ORF">UQ64_14690</name>
</gene>